<accession>A0ABD2VXT7</accession>
<evidence type="ECO:0000313" key="12">
    <source>
        <dbReference type="Proteomes" id="UP001627154"/>
    </source>
</evidence>
<feature type="signal peptide" evidence="9">
    <location>
        <begin position="1"/>
        <end position="25"/>
    </location>
</feature>
<dbReference type="PRINTS" id="PR00821">
    <property type="entry name" value="TAGLIPASE"/>
</dbReference>
<dbReference type="GO" id="GO:0008970">
    <property type="term" value="F:phospholipase A1 activity"/>
    <property type="evidence" value="ECO:0007669"/>
    <property type="project" value="UniProtKB-EC"/>
</dbReference>
<evidence type="ECO:0000256" key="4">
    <source>
        <dbReference type="ARBA" id="ARBA00013179"/>
    </source>
</evidence>
<keyword evidence="7" id="KW-1015">Disulfide bond</keyword>
<organism evidence="11 12">
    <name type="scientific">Trichogramma kaykai</name>
    <dbReference type="NCBI Taxonomy" id="54128"/>
    <lineage>
        <taxon>Eukaryota</taxon>
        <taxon>Metazoa</taxon>
        <taxon>Ecdysozoa</taxon>
        <taxon>Arthropoda</taxon>
        <taxon>Hexapoda</taxon>
        <taxon>Insecta</taxon>
        <taxon>Pterygota</taxon>
        <taxon>Neoptera</taxon>
        <taxon>Endopterygota</taxon>
        <taxon>Hymenoptera</taxon>
        <taxon>Apocrita</taxon>
        <taxon>Proctotrupomorpha</taxon>
        <taxon>Chalcidoidea</taxon>
        <taxon>Trichogrammatidae</taxon>
        <taxon>Trichogramma</taxon>
    </lineage>
</organism>
<comment type="catalytic activity">
    <reaction evidence="1">
        <text>a 1,2-diacyl-sn-glycero-3-phosphocholine + H2O = a 2-acyl-sn-glycero-3-phosphocholine + a fatty acid + H(+)</text>
        <dbReference type="Rhea" id="RHEA:18689"/>
        <dbReference type="ChEBI" id="CHEBI:15377"/>
        <dbReference type="ChEBI" id="CHEBI:15378"/>
        <dbReference type="ChEBI" id="CHEBI:28868"/>
        <dbReference type="ChEBI" id="CHEBI:57643"/>
        <dbReference type="ChEBI" id="CHEBI:57875"/>
        <dbReference type="EC" id="3.1.1.32"/>
    </reaction>
</comment>
<sequence>MKKISAKMLLLFALCIFAIIFSTHCHVIHPPEEADDPEHPRIHCSDITVSSMVGKILLQTSTNEPINRMVDFWIASNNHRHAVKILSNDWPELGAFNSSSFDPTRKTVIIIHGYKSAGSVSWVIGMKEHLLAVKKRNVIIVDWSDSSHLKNYVNAARNLEIVARRILHFLYLLKAKLKGQPGKHRWNQLHFVGHSLGAQMSGITAHLLKSHNYFTVKRITGLDPAQPCFKGVHLSLRLDKEDAEFVDVIHTQTGKRVAGVEPLGLRERAGHVDFYVNSGVNQLACKVPKLCESRRDEDVILDSIA</sequence>
<dbReference type="SUPFAM" id="SSF53474">
    <property type="entry name" value="alpha/beta-Hydrolases"/>
    <property type="match status" value="1"/>
</dbReference>
<protein>
    <recommendedName>
        <fullName evidence="4">phospholipase A1</fullName>
        <ecNumber evidence="4">3.1.1.32</ecNumber>
    </recommendedName>
</protein>
<comment type="caution">
    <text evidence="11">The sequence shown here is derived from an EMBL/GenBank/DDBJ whole genome shotgun (WGS) entry which is preliminary data.</text>
</comment>
<feature type="chain" id="PRO_5044822641" description="phospholipase A1" evidence="9">
    <location>
        <begin position="26"/>
        <end position="305"/>
    </location>
</feature>
<feature type="domain" description="Lipase" evidence="10">
    <location>
        <begin position="65"/>
        <end position="287"/>
    </location>
</feature>
<dbReference type="AlphaFoldDB" id="A0ABD2VXT7"/>
<evidence type="ECO:0000313" key="11">
    <source>
        <dbReference type="EMBL" id="KAL3385549.1"/>
    </source>
</evidence>
<dbReference type="EMBL" id="JBJJXI010000153">
    <property type="protein sequence ID" value="KAL3385549.1"/>
    <property type="molecule type" value="Genomic_DNA"/>
</dbReference>
<dbReference type="Gene3D" id="3.40.50.1820">
    <property type="entry name" value="alpha/beta hydrolase"/>
    <property type="match status" value="1"/>
</dbReference>
<keyword evidence="9" id="KW-0732">Signal</keyword>
<dbReference type="InterPro" id="IPR029058">
    <property type="entry name" value="AB_hydrolase_fold"/>
</dbReference>
<dbReference type="PANTHER" id="PTHR11610">
    <property type="entry name" value="LIPASE"/>
    <property type="match status" value="1"/>
</dbReference>
<evidence type="ECO:0000256" key="6">
    <source>
        <dbReference type="ARBA" id="ARBA00022801"/>
    </source>
</evidence>
<dbReference type="GO" id="GO:0005576">
    <property type="term" value="C:extracellular region"/>
    <property type="evidence" value="ECO:0007669"/>
    <property type="project" value="UniProtKB-SubCell"/>
</dbReference>
<evidence type="ECO:0000256" key="1">
    <source>
        <dbReference type="ARBA" id="ARBA00000111"/>
    </source>
</evidence>
<keyword evidence="5" id="KW-0964">Secreted</keyword>
<keyword evidence="6" id="KW-0378">Hydrolase</keyword>
<evidence type="ECO:0000256" key="3">
    <source>
        <dbReference type="ARBA" id="ARBA00010701"/>
    </source>
</evidence>
<name>A0ABD2VXT7_9HYME</name>
<comment type="similarity">
    <text evidence="3 8">Belongs to the AB hydrolase superfamily. Lipase family.</text>
</comment>
<gene>
    <name evidence="11" type="ORF">TKK_018627</name>
</gene>
<evidence type="ECO:0000256" key="5">
    <source>
        <dbReference type="ARBA" id="ARBA00022525"/>
    </source>
</evidence>
<evidence type="ECO:0000256" key="9">
    <source>
        <dbReference type="SAM" id="SignalP"/>
    </source>
</evidence>
<reference evidence="11 12" key="1">
    <citation type="journal article" date="2024" name="bioRxiv">
        <title>A reference genome for Trichogramma kaykai: A tiny desert-dwelling parasitoid wasp with competing sex-ratio distorters.</title>
        <authorList>
            <person name="Culotta J."/>
            <person name="Lindsey A.R."/>
        </authorList>
    </citation>
    <scope>NUCLEOTIDE SEQUENCE [LARGE SCALE GENOMIC DNA]</scope>
    <source>
        <strain evidence="11 12">KSX58</strain>
    </source>
</reference>
<dbReference type="Pfam" id="PF00151">
    <property type="entry name" value="Lipase"/>
    <property type="match status" value="1"/>
</dbReference>
<keyword evidence="12" id="KW-1185">Reference proteome</keyword>
<dbReference type="EC" id="3.1.1.32" evidence="4"/>
<evidence type="ECO:0000256" key="8">
    <source>
        <dbReference type="RuleBase" id="RU004262"/>
    </source>
</evidence>
<evidence type="ECO:0000256" key="7">
    <source>
        <dbReference type="ARBA" id="ARBA00023157"/>
    </source>
</evidence>
<dbReference type="InterPro" id="IPR013818">
    <property type="entry name" value="Lipase"/>
</dbReference>
<comment type="subcellular location">
    <subcellularLocation>
        <location evidence="2">Secreted</location>
    </subcellularLocation>
</comment>
<dbReference type="InterPro" id="IPR000734">
    <property type="entry name" value="TAG_lipase"/>
</dbReference>
<proteinExistence type="inferred from homology"/>
<evidence type="ECO:0000256" key="2">
    <source>
        <dbReference type="ARBA" id="ARBA00004613"/>
    </source>
</evidence>
<evidence type="ECO:0000259" key="10">
    <source>
        <dbReference type="Pfam" id="PF00151"/>
    </source>
</evidence>
<dbReference type="Proteomes" id="UP001627154">
    <property type="component" value="Unassembled WGS sequence"/>
</dbReference>